<dbReference type="Pfam" id="PF10054">
    <property type="entry name" value="DUF2291"/>
    <property type="match status" value="1"/>
</dbReference>
<organism evidence="1 2">
    <name type="scientific">Labrys monachus</name>
    <dbReference type="NCBI Taxonomy" id="217067"/>
    <lineage>
        <taxon>Bacteria</taxon>
        <taxon>Pseudomonadati</taxon>
        <taxon>Pseudomonadota</taxon>
        <taxon>Alphaproteobacteria</taxon>
        <taxon>Hyphomicrobiales</taxon>
        <taxon>Xanthobacteraceae</taxon>
        <taxon>Labrys</taxon>
    </lineage>
</organism>
<protein>
    <submittedName>
        <fullName evidence="1">Lipoprotein</fullName>
    </submittedName>
</protein>
<evidence type="ECO:0000313" key="2">
    <source>
        <dbReference type="Proteomes" id="UP001237448"/>
    </source>
</evidence>
<dbReference type="InterPro" id="IPR014582">
    <property type="entry name" value="UCP033535_lipo"/>
</dbReference>
<sequence>MRNLMLTCAVLAAVGLSSCRFVPTAEVEAARKGGGSAQGEAAFNPDKMVDDMWDAKVVPYLTAKAGPFAAVRDLARSSPDEAGRKYGFRPAEGSAPWTLVVKAEGRIVEANTESRAATIGVDIDGDGKSDLTVQIGPALRGTALRDSLDFVSFNAFTNQIDYAQFGKAFNQRVNRTLLQALPRDKLVGRDVTVLGAYPLDSAGQAPLVTPAQITVGPSR</sequence>
<accession>A0ABU0F7F9</accession>
<dbReference type="InterPro" id="IPR036215">
    <property type="entry name" value="TM0957-like_sf"/>
</dbReference>
<comment type="caution">
    <text evidence="1">The sequence shown here is derived from an EMBL/GenBank/DDBJ whole genome shotgun (WGS) entry which is preliminary data.</text>
</comment>
<dbReference type="PROSITE" id="PS51257">
    <property type="entry name" value="PROKAR_LIPOPROTEIN"/>
    <property type="match status" value="1"/>
</dbReference>
<evidence type="ECO:0000313" key="1">
    <source>
        <dbReference type="EMBL" id="MDQ0390544.1"/>
    </source>
</evidence>
<dbReference type="SUPFAM" id="SSF141318">
    <property type="entry name" value="TM0957-like"/>
    <property type="match status" value="1"/>
</dbReference>
<dbReference type="PIRSF" id="PIRSF033535">
    <property type="entry name" value="UCP033535_plp"/>
    <property type="match status" value="1"/>
</dbReference>
<keyword evidence="2" id="KW-1185">Reference proteome</keyword>
<reference evidence="1 2" key="1">
    <citation type="submission" date="2023-07" db="EMBL/GenBank/DDBJ databases">
        <title>Genomic Encyclopedia of Type Strains, Phase IV (KMG-IV): sequencing the most valuable type-strain genomes for metagenomic binning, comparative biology and taxonomic classification.</title>
        <authorList>
            <person name="Goeker M."/>
        </authorList>
    </citation>
    <scope>NUCLEOTIDE SEQUENCE [LARGE SCALE GENOMIC DNA]</scope>
    <source>
        <strain evidence="1 2">DSM 5896</strain>
    </source>
</reference>
<name>A0ABU0F7F9_9HYPH</name>
<proteinExistence type="predicted"/>
<dbReference type="Proteomes" id="UP001237448">
    <property type="component" value="Unassembled WGS sequence"/>
</dbReference>
<gene>
    <name evidence="1" type="ORF">J3R73_000336</name>
</gene>
<keyword evidence="1" id="KW-0449">Lipoprotein</keyword>
<dbReference type="EMBL" id="JAUSVK010000001">
    <property type="protein sequence ID" value="MDQ0390544.1"/>
    <property type="molecule type" value="Genomic_DNA"/>
</dbReference>